<dbReference type="InterPro" id="IPR006119">
    <property type="entry name" value="Resolv_N"/>
</dbReference>
<organism evidence="4 5">
    <name type="scientific">Ruminiclostridium herbifermentans</name>
    <dbReference type="NCBI Taxonomy" id="2488810"/>
    <lineage>
        <taxon>Bacteria</taxon>
        <taxon>Bacillati</taxon>
        <taxon>Bacillota</taxon>
        <taxon>Clostridia</taxon>
        <taxon>Eubacteriales</taxon>
        <taxon>Oscillospiraceae</taxon>
        <taxon>Ruminiclostridium</taxon>
    </lineage>
</organism>
<accession>A0A4U7J7D3</accession>
<name>A0A4U7J7D3_9FIRM</name>
<feature type="coiled-coil region" evidence="3">
    <location>
        <begin position="406"/>
        <end position="468"/>
    </location>
</feature>
<sequence length="537" mass="62120">MKKITVIEPNLSEQNQEALGKIRVCAYCRVSSMHMEQQNSFESQVSYYTKFINNNPEWEFIGIYADYGITGTKKEKRPEFMRLISDCENRLVDMVITKSISRFARNTADCLETVRKLKTLGVCVYFEKENINSMSQESELILSILSSLAQSESSELSANIRWANQKRYKQGKYQISCRKFIGYDFDKDKGLVINKAEAEIVKRIFSEYLGGKGTNNIAKGLNKDNIKTVTGIKWCGSGISRMLKNEKYMGDVLLQKTITADSITFSRKRNKGELPQYYIKNDHEPIISREDFKRVQELNEKRKKEKGVDENVIKRMGNRYPLSGKIICGNCGKTFKRSILNSNKKYRGVAYKCQSNIYEQTGQCYASAVREKRVYEAFVKLYNKLYSNWKTLLTPYMMHLKSLVLLRVDQAEIQKINNQINELIREKHRYYCPPEAEYLKPVLLSQKINSFNAEMKELETKKQALAVSLIEKDISLSETEKFIAFNKKQQGLLDEFDEDCFSMLVDKIIAKPNNCIRFCLKNGMELDEYIGGDDNAV</sequence>
<dbReference type="Gene3D" id="3.40.50.1390">
    <property type="entry name" value="Resolvase, N-terminal catalytic domain"/>
    <property type="match status" value="1"/>
</dbReference>
<dbReference type="PROSITE" id="PS51737">
    <property type="entry name" value="RECOMBINASE_DNA_BIND"/>
    <property type="match status" value="1"/>
</dbReference>
<evidence type="ECO:0000256" key="1">
    <source>
        <dbReference type="ARBA" id="ARBA00023125"/>
    </source>
</evidence>
<dbReference type="RefSeq" id="WP_137698972.1">
    <property type="nucleotide sequence ID" value="NZ_CP061336.1"/>
</dbReference>
<keyword evidence="1" id="KW-0238">DNA-binding</keyword>
<proteinExistence type="predicted"/>
<evidence type="ECO:0000313" key="4">
    <source>
        <dbReference type="EMBL" id="QNU66525.1"/>
    </source>
</evidence>
<keyword evidence="5" id="KW-1185">Reference proteome</keyword>
<dbReference type="Gene3D" id="3.90.1750.20">
    <property type="entry name" value="Putative Large Serine Recombinase, Chain B, Domain 2"/>
    <property type="match status" value="1"/>
</dbReference>
<dbReference type="InterPro" id="IPR025827">
    <property type="entry name" value="Zn_ribbon_recom_dom"/>
</dbReference>
<protein>
    <submittedName>
        <fullName evidence="4">Recombinase family protein</fullName>
    </submittedName>
</protein>
<dbReference type="Pfam" id="PF13408">
    <property type="entry name" value="Zn_ribbon_recom"/>
    <property type="match status" value="1"/>
</dbReference>
<dbReference type="Pfam" id="PF07508">
    <property type="entry name" value="Recombinase"/>
    <property type="match status" value="1"/>
</dbReference>
<dbReference type="InterPro" id="IPR036162">
    <property type="entry name" value="Resolvase-like_N_sf"/>
</dbReference>
<dbReference type="AlphaFoldDB" id="A0A4U7J7D3"/>
<evidence type="ECO:0000256" key="3">
    <source>
        <dbReference type="SAM" id="Coils"/>
    </source>
</evidence>
<dbReference type="GO" id="GO:0003677">
    <property type="term" value="F:DNA binding"/>
    <property type="evidence" value="ECO:0007669"/>
    <property type="project" value="UniProtKB-KW"/>
</dbReference>
<dbReference type="SMART" id="SM00857">
    <property type="entry name" value="Resolvase"/>
    <property type="match status" value="1"/>
</dbReference>
<dbReference type="EMBL" id="CP061336">
    <property type="protein sequence ID" value="QNU66525.1"/>
    <property type="molecule type" value="Genomic_DNA"/>
</dbReference>
<keyword evidence="2" id="KW-0233">DNA recombination</keyword>
<dbReference type="InterPro" id="IPR011109">
    <property type="entry name" value="DNA_bind_recombinase_dom"/>
</dbReference>
<dbReference type="OrthoDB" id="9769353at2"/>
<dbReference type="KEGG" id="rher:EHE19_016965"/>
<dbReference type="PANTHER" id="PTHR30461">
    <property type="entry name" value="DNA-INVERTASE FROM LAMBDOID PROPHAGE"/>
    <property type="match status" value="1"/>
</dbReference>
<dbReference type="SUPFAM" id="SSF53041">
    <property type="entry name" value="Resolvase-like"/>
    <property type="match status" value="1"/>
</dbReference>
<dbReference type="Proteomes" id="UP000306409">
    <property type="component" value="Chromosome"/>
</dbReference>
<dbReference type="GO" id="GO:0000150">
    <property type="term" value="F:DNA strand exchange activity"/>
    <property type="evidence" value="ECO:0007669"/>
    <property type="project" value="InterPro"/>
</dbReference>
<dbReference type="InterPro" id="IPR050639">
    <property type="entry name" value="SSR_resolvase"/>
</dbReference>
<keyword evidence="3" id="KW-0175">Coiled coil</keyword>
<dbReference type="Pfam" id="PF00239">
    <property type="entry name" value="Resolvase"/>
    <property type="match status" value="1"/>
</dbReference>
<gene>
    <name evidence="4" type="ORF">EHE19_016965</name>
</gene>
<evidence type="ECO:0000313" key="5">
    <source>
        <dbReference type="Proteomes" id="UP000306409"/>
    </source>
</evidence>
<dbReference type="PANTHER" id="PTHR30461:SF2">
    <property type="entry name" value="SERINE RECOMBINASE PINE-RELATED"/>
    <property type="match status" value="1"/>
</dbReference>
<evidence type="ECO:0000256" key="2">
    <source>
        <dbReference type="ARBA" id="ARBA00023172"/>
    </source>
</evidence>
<dbReference type="PROSITE" id="PS51736">
    <property type="entry name" value="RECOMBINASES_3"/>
    <property type="match status" value="1"/>
</dbReference>
<dbReference type="InterPro" id="IPR038109">
    <property type="entry name" value="DNA_bind_recomb_sf"/>
</dbReference>
<reference evidence="4 5" key="1">
    <citation type="submission" date="2020-09" db="EMBL/GenBank/DDBJ databases">
        <title>Characterization and genome sequencing of Ruminiclostridium sp. nov. MA18.</title>
        <authorList>
            <person name="Rettenmaier R."/>
            <person name="Kowollik M.-L."/>
            <person name="Liebl W."/>
            <person name="Zverlov V."/>
        </authorList>
    </citation>
    <scope>NUCLEOTIDE SEQUENCE [LARGE SCALE GENOMIC DNA]</scope>
    <source>
        <strain evidence="4 5">MA18</strain>
    </source>
</reference>
<dbReference type="CDD" id="cd00338">
    <property type="entry name" value="Ser_Recombinase"/>
    <property type="match status" value="1"/>
</dbReference>